<feature type="binding site" evidence="7">
    <location>
        <position position="15"/>
    </location>
    <ligand>
        <name>Mg(2+)</name>
        <dbReference type="ChEBI" id="CHEBI:18420"/>
    </ligand>
</feature>
<dbReference type="RefSeq" id="WP_389362460.1">
    <property type="nucleotide sequence ID" value="NZ_JBIACK010000010.1"/>
</dbReference>
<dbReference type="PANTHER" id="PTHR21087:SF16">
    <property type="entry name" value="SHIKIMATE KINASE 1, CHLOROPLASTIC"/>
    <property type="match status" value="1"/>
</dbReference>
<protein>
    <recommendedName>
        <fullName evidence="7">Shikimate kinase</fullName>
        <shortName evidence="7">SK</shortName>
        <ecNumber evidence="7">2.7.1.71</ecNumber>
    </recommendedName>
</protein>
<keyword evidence="2 7" id="KW-0808">Transferase</keyword>
<dbReference type="GO" id="GO:0016301">
    <property type="term" value="F:kinase activity"/>
    <property type="evidence" value="ECO:0007669"/>
    <property type="project" value="UniProtKB-KW"/>
</dbReference>
<comment type="catalytic activity">
    <reaction evidence="7">
        <text>shikimate + ATP = 3-phosphoshikimate + ADP + H(+)</text>
        <dbReference type="Rhea" id="RHEA:13121"/>
        <dbReference type="ChEBI" id="CHEBI:15378"/>
        <dbReference type="ChEBI" id="CHEBI:30616"/>
        <dbReference type="ChEBI" id="CHEBI:36208"/>
        <dbReference type="ChEBI" id="CHEBI:145989"/>
        <dbReference type="ChEBI" id="CHEBI:456216"/>
        <dbReference type="EC" id="2.7.1.71"/>
    </reaction>
</comment>
<keyword evidence="1 7" id="KW-0028">Amino-acid biosynthesis</keyword>
<comment type="caution">
    <text evidence="7">Lacks conserved residue(s) required for the propagation of feature annotation.</text>
</comment>
<feature type="binding site" evidence="7">
    <location>
        <position position="78"/>
    </location>
    <ligand>
        <name>substrate</name>
    </ligand>
</feature>
<keyword evidence="4 7" id="KW-0418">Kinase</keyword>
<dbReference type="HAMAP" id="MF_00109">
    <property type="entry name" value="Shikimate_kinase"/>
    <property type="match status" value="1"/>
</dbReference>
<comment type="pathway">
    <text evidence="7">Metabolic intermediate biosynthesis; chorismate biosynthesis; chorismate from D-erythrose 4-phosphate and phosphoenolpyruvate: step 5/7.</text>
</comment>
<dbReference type="PANTHER" id="PTHR21087">
    <property type="entry name" value="SHIKIMATE KINASE"/>
    <property type="match status" value="1"/>
</dbReference>
<sequence>MKRIYLIGFMGTGKTTVGEALGKLWSIPVYDTDKELEKIEGRSISTIFSTDGEGYFRSRETEILKAITDNECIITTGGGMVLKEENRTYMKTNGKVVLLKASIEEILNRIGNDHTRPLLEGDKKEKVSNLYLERLSLYEQAAHIVINTDGKTIQTIINEIDKKLGD</sequence>
<name>A0ABW6KI04_9BACI</name>
<dbReference type="CDD" id="cd00464">
    <property type="entry name" value="SK"/>
    <property type="match status" value="1"/>
</dbReference>
<comment type="caution">
    <text evidence="8">The sequence shown here is derived from an EMBL/GenBank/DDBJ whole genome shotgun (WGS) entry which is preliminary data.</text>
</comment>
<accession>A0ABW6KI04</accession>
<evidence type="ECO:0000256" key="1">
    <source>
        <dbReference type="ARBA" id="ARBA00022605"/>
    </source>
</evidence>
<evidence type="ECO:0000256" key="4">
    <source>
        <dbReference type="ARBA" id="ARBA00022777"/>
    </source>
</evidence>
<proteinExistence type="inferred from homology"/>
<dbReference type="PRINTS" id="PR01100">
    <property type="entry name" value="SHIKIMTKNASE"/>
</dbReference>
<organism evidence="8 9">
    <name type="scientific">Cytobacillus spartinae</name>
    <dbReference type="NCBI Taxonomy" id="3299023"/>
    <lineage>
        <taxon>Bacteria</taxon>
        <taxon>Bacillati</taxon>
        <taxon>Bacillota</taxon>
        <taxon>Bacilli</taxon>
        <taxon>Bacillales</taxon>
        <taxon>Bacillaceae</taxon>
        <taxon>Cytobacillus</taxon>
    </lineage>
</organism>
<keyword evidence="7" id="KW-0479">Metal-binding</keyword>
<comment type="cofactor">
    <cofactor evidence="7">
        <name>Mg(2+)</name>
        <dbReference type="ChEBI" id="CHEBI:18420"/>
    </cofactor>
    <text evidence="7">Binds 1 Mg(2+) ion per subunit.</text>
</comment>
<evidence type="ECO:0000313" key="8">
    <source>
        <dbReference type="EMBL" id="MFE8702495.1"/>
    </source>
</evidence>
<reference evidence="8 9" key="1">
    <citation type="submission" date="2024-08" db="EMBL/GenBank/DDBJ databases">
        <title>Two novel Cytobacillus novel species.</title>
        <authorList>
            <person name="Liu G."/>
        </authorList>
    </citation>
    <scope>NUCLEOTIDE SEQUENCE [LARGE SCALE GENOMIC DNA]</scope>
    <source>
        <strain evidence="8 9">FJAT-54145</strain>
    </source>
</reference>
<feature type="binding site" evidence="7">
    <location>
        <position position="134"/>
    </location>
    <ligand>
        <name>substrate</name>
    </ligand>
</feature>
<evidence type="ECO:0000313" key="9">
    <source>
        <dbReference type="Proteomes" id="UP001601059"/>
    </source>
</evidence>
<feature type="binding site" evidence="7">
    <location>
        <position position="57"/>
    </location>
    <ligand>
        <name>substrate</name>
    </ligand>
</feature>
<dbReference type="Proteomes" id="UP001601059">
    <property type="component" value="Unassembled WGS sequence"/>
</dbReference>
<dbReference type="EC" id="2.7.1.71" evidence="7"/>
<keyword evidence="6 7" id="KW-0057">Aromatic amino acid biosynthesis</keyword>
<feature type="binding site" evidence="7">
    <location>
        <position position="33"/>
    </location>
    <ligand>
        <name>substrate</name>
    </ligand>
</feature>
<dbReference type="EMBL" id="JBIACK010000010">
    <property type="protein sequence ID" value="MFE8702495.1"/>
    <property type="molecule type" value="Genomic_DNA"/>
</dbReference>
<evidence type="ECO:0000256" key="7">
    <source>
        <dbReference type="HAMAP-Rule" id="MF_00109"/>
    </source>
</evidence>
<feature type="binding site" evidence="7">
    <location>
        <position position="116"/>
    </location>
    <ligand>
        <name>ATP</name>
        <dbReference type="ChEBI" id="CHEBI:30616"/>
    </ligand>
</feature>
<dbReference type="InterPro" id="IPR027417">
    <property type="entry name" value="P-loop_NTPase"/>
</dbReference>
<dbReference type="Pfam" id="PF01202">
    <property type="entry name" value="SKI"/>
    <property type="match status" value="1"/>
</dbReference>
<comment type="similarity">
    <text evidence="7">Belongs to the shikimate kinase family.</text>
</comment>
<dbReference type="InterPro" id="IPR031322">
    <property type="entry name" value="Shikimate/glucono_kinase"/>
</dbReference>
<keyword evidence="9" id="KW-1185">Reference proteome</keyword>
<keyword evidence="7" id="KW-0963">Cytoplasm</keyword>
<keyword evidence="5 7" id="KW-0067">ATP-binding</keyword>
<keyword evidence="7" id="KW-0460">Magnesium</keyword>
<dbReference type="SUPFAM" id="SSF52540">
    <property type="entry name" value="P-loop containing nucleoside triphosphate hydrolases"/>
    <property type="match status" value="1"/>
</dbReference>
<feature type="binding site" evidence="7">
    <location>
        <begin position="11"/>
        <end position="16"/>
    </location>
    <ligand>
        <name>ATP</name>
        <dbReference type="ChEBI" id="CHEBI:30616"/>
    </ligand>
</feature>
<evidence type="ECO:0000256" key="3">
    <source>
        <dbReference type="ARBA" id="ARBA00022741"/>
    </source>
</evidence>
<dbReference type="InterPro" id="IPR000623">
    <property type="entry name" value="Shikimate_kinase/TSH1"/>
</dbReference>
<dbReference type="Gene3D" id="3.40.50.300">
    <property type="entry name" value="P-loop containing nucleotide triphosphate hydrolases"/>
    <property type="match status" value="1"/>
</dbReference>
<keyword evidence="3 7" id="KW-0547">Nucleotide-binding</keyword>
<evidence type="ECO:0000256" key="2">
    <source>
        <dbReference type="ARBA" id="ARBA00022679"/>
    </source>
</evidence>
<gene>
    <name evidence="7" type="primary">aroK</name>
    <name evidence="8" type="ORF">ACFYKX_18010</name>
</gene>
<comment type="subunit">
    <text evidence="7">Monomer.</text>
</comment>
<evidence type="ECO:0000256" key="5">
    <source>
        <dbReference type="ARBA" id="ARBA00022840"/>
    </source>
</evidence>
<comment type="subcellular location">
    <subcellularLocation>
        <location evidence="7">Cytoplasm</location>
    </subcellularLocation>
</comment>
<evidence type="ECO:0000256" key="6">
    <source>
        <dbReference type="ARBA" id="ARBA00023141"/>
    </source>
</evidence>
<comment type="function">
    <text evidence="7">Catalyzes the specific phosphorylation of the 3-hydroxyl group of shikimic acid using ATP as a cosubstrate.</text>
</comment>